<accession>A0A1I6DKY9</accession>
<proteinExistence type="predicted"/>
<dbReference type="AlphaFoldDB" id="A0A1I6DKY9"/>
<dbReference type="EMBL" id="FOYI01000004">
    <property type="protein sequence ID" value="SFR06012.1"/>
    <property type="molecule type" value="Genomic_DNA"/>
</dbReference>
<name>A0A1I6DKY9_9RHOB</name>
<dbReference type="SUPFAM" id="SSF103025">
    <property type="entry name" value="Folate-binding domain"/>
    <property type="match status" value="1"/>
</dbReference>
<evidence type="ECO:0000313" key="2">
    <source>
        <dbReference type="Proteomes" id="UP000199302"/>
    </source>
</evidence>
<organism evidence="1 2">
    <name type="scientific">Poseidonocella sedimentorum</name>
    <dbReference type="NCBI Taxonomy" id="871652"/>
    <lineage>
        <taxon>Bacteria</taxon>
        <taxon>Pseudomonadati</taxon>
        <taxon>Pseudomonadota</taxon>
        <taxon>Alphaproteobacteria</taxon>
        <taxon>Rhodobacterales</taxon>
        <taxon>Roseobacteraceae</taxon>
        <taxon>Poseidonocella</taxon>
    </lineage>
</organism>
<dbReference type="InterPro" id="IPR027266">
    <property type="entry name" value="TrmE/GcvT-like"/>
</dbReference>
<dbReference type="OrthoDB" id="7356349at2"/>
<dbReference type="STRING" id="871652.SAMN04515673_10435"/>
<dbReference type="Gene3D" id="3.30.1360.120">
    <property type="entry name" value="Probable tRNA modification gtpase trme, domain 1"/>
    <property type="match status" value="1"/>
</dbReference>
<gene>
    <name evidence="1" type="ORF">SAMN04515673_10435</name>
</gene>
<reference evidence="1 2" key="1">
    <citation type="submission" date="2016-10" db="EMBL/GenBank/DDBJ databases">
        <authorList>
            <person name="de Groot N.N."/>
        </authorList>
    </citation>
    <scope>NUCLEOTIDE SEQUENCE [LARGE SCALE GENOMIC DNA]</scope>
    <source>
        <strain evidence="2">KMM 9023,NRIC 0796,JCM 17311,KCTC 23692</strain>
    </source>
</reference>
<dbReference type="RefSeq" id="WP_092078635.1">
    <property type="nucleotide sequence ID" value="NZ_FOYI01000004.1"/>
</dbReference>
<dbReference type="Proteomes" id="UP000199302">
    <property type="component" value="Unassembled WGS sequence"/>
</dbReference>
<keyword evidence="2" id="KW-1185">Reference proteome</keyword>
<protein>
    <submittedName>
        <fullName evidence="1">Sarcosine oxidase subunit gamma</fullName>
    </submittedName>
</protein>
<dbReference type="Gene3D" id="3.30.70.1520">
    <property type="entry name" value="Heterotetrameric sarcosine oxidase"/>
    <property type="match status" value="1"/>
</dbReference>
<evidence type="ECO:0000313" key="1">
    <source>
        <dbReference type="EMBL" id="SFR06012.1"/>
    </source>
</evidence>
<sequence length="188" mass="19330">MHDLSPITALGGSAARVETVGAVTLTERPDVALASVAARRGQAEACATALTRLLGAAAPAPGKSSAGDPFSAVWMGPGQWMLSADFTTHEDIAAMLKDALADMASITEQTDAWTCFDLTGQGAFAVLELLCNVNLTTFHAGNATRSTIHHLGCFVICTEPDTSVRIIGPRASAGSLHHAITTAMAAAL</sequence>